<keyword evidence="5" id="KW-0378">Hydrolase</keyword>
<evidence type="ECO:0000256" key="5">
    <source>
        <dbReference type="ARBA" id="ARBA00022801"/>
    </source>
</evidence>
<keyword evidence="4" id="KW-0255">Endonuclease</keyword>
<sequence>MGSVLSQVSDSLKHPIAFDSCKLLPEEPNCEIHDEELLGIVWSLKHRVSFLLSLTDSFDIINDHPSLQYFMSAKVLTCHKAFWDELLSEFHYTITYLPGPLETLPDALSFYENIYAERMQDFISNNLFNFQQIIKKDEVQQSNFFSVKQKLLSNFVEKIRRNLGTTLSKELSFKI</sequence>
<dbReference type="PANTHER" id="PTHR34072:SF52">
    <property type="entry name" value="RIBONUCLEASE H"/>
    <property type="match status" value="1"/>
</dbReference>
<reference evidence="8" key="1">
    <citation type="submission" date="2021-03" db="EMBL/GenBank/DDBJ databases">
        <title>Draft genome sequence of rust myrtle Austropuccinia psidii MF-1, a brazilian biotype.</title>
        <authorList>
            <person name="Quecine M.C."/>
            <person name="Pachon D.M.R."/>
            <person name="Bonatelli M.L."/>
            <person name="Correr F.H."/>
            <person name="Franceschini L.M."/>
            <person name="Leite T.F."/>
            <person name="Margarido G.R.A."/>
            <person name="Almeida C.A."/>
            <person name="Ferrarezi J.A."/>
            <person name="Labate C.A."/>
        </authorList>
    </citation>
    <scope>NUCLEOTIDE SEQUENCE</scope>
    <source>
        <strain evidence="8">MF-1</strain>
    </source>
</reference>
<evidence type="ECO:0000313" key="8">
    <source>
        <dbReference type="EMBL" id="MBW0534734.1"/>
    </source>
</evidence>
<dbReference type="Proteomes" id="UP000765509">
    <property type="component" value="Unassembled WGS sequence"/>
</dbReference>
<evidence type="ECO:0000256" key="3">
    <source>
        <dbReference type="ARBA" id="ARBA00022722"/>
    </source>
</evidence>
<keyword evidence="9" id="KW-1185">Reference proteome</keyword>
<evidence type="ECO:0000259" key="7">
    <source>
        <dbReference type="Pfam" id="PF17917"/>
    </source>
</evidence>
<dbReference type="Pfam" id="PF17917">
    <property type="entry name" value="RT_RNaseH"/>
    <property type="match status" value="1"/>
</dbReference>
<dbReference type="OrthoDB" id="3250101at2759"/>
<feature type="domain" description="Reverse transcriptase RNase H-like" evidence="7">
    <location>
        <begin position="1"/>
        <end position="90"/>
    </location>
</feature>
<dbReference type="AlphaFoldDB" id="A0A9Q3F8L9"/>
<evidence type="ECO:0000256" key="2">
    <source>
        <dbReference type="ARBA" id="ARBA00022695"/>
    </source>
</evidence>
<gene>
    <name evidence="8" type="ORF">O181_074449</name>
</gene>
<protein>
    <recommendedName>
        <fullName evidence="7">Reverse transcriptase RNase H-like domain-containing protein</fullName>
    </recommendedName>
</protein>
<name>A0A9Q3F8L9_9BASI</name>
<dbReference type="InterPro" id="IPR043502">
    <property type="entry name" value="DNA/RNA_pol_sf"/>
</dbReference>
<dbReference type="GO" id="GO:0016787">
    <property type="term" value="F:hydrolase activity"/>
    <property type="evidence" value="ECO:0007669"/>
    <property type="project" value="UniProtKB-KW"/>
</dbReference>
<accession>A0A9Q3F8L9</accession>
<evidence type="ECO:0000256" key="4">
    <source>
        <dbReference type="ARBA" id="ARBA00022759"/>
    </source>
</evidence>
<dbReference type="PANTHER" id="PTHR34072">
    <property type="entry name" value="ENZYMATIC POLYPROTEIN-RELATED"/>
    <property type="match status" value="1"/>
</dbReference>
<dbReference type="SUPFAM" id="SSF56672">
    <property type="entry name" value="DNA/RNA polymerases"/>
    <property type="match status" value="1"/>
</dbReference>
<dbReference type="GO" id="GO:0003964">
    <property type="term" value="F:RNA-directed DNA polymerase activity"/>
    <property type="evidence" value="ECO:0007669"/>
    <property type="project" value="UniProtKB-KW"/>
</dbReference>
<dbReference type="InterPro" id="IPR041373">
    <property type="entry name" value="RT_RNaseH"/>
</dbReference>
<evidence type="ECO:0000256" key="6">
    <source>
        <dbReference type="ARBA" id="ARBA00022918"/>
    </source>
</evidence>
<evidence type="ECO:0000256" key="1">
    <source>
        <dbReference type="ARBA" id="ARBA00022679"/>
    </source>
</evidence>
<dbReference type="GO" id="GO:0004519">
    <property type="term" value="F:endonuclease activity"/>
    <property type="evidence" value="ECO:0007669"/>
    <property type="project" value="UniProtKB-KW"/>
</dbReference>
<organism evidence="8 9">
    <name type="scientific">Austropuccinia psidii MF-1</name>
    <dbReference type="NCBI Taxonomy" id="1389203"/>
    <lineage>
        <taxon>Eukaryota</taxon>
        <taxon>Fungi</taxon>
        <taxon>Dikarya</taxon>
        <taxon>Basidiomycota</taxon>
        <taxon>Pucciniomycotina</taxon>
        <taxon>Pucciniomycetes</taxon>
        <taxon>Pucciniales</taxon>
        <taxon>Sphaerophragmiaceae</taxon>
        <taxon>Austropuccinia</taxon>
    </lineage>
</organism>
<dbReference type="EMBL" id="AVOT02039633">
    <property type="protein sequence ID" value="MBW0534734.1"/>
    <property type="molecule type" value="Genomic_DNA"/>
</dbReference>
<keyword evidence="2" id="KW-0548">Nucleotidyltransferase</keyword>
<comment type="caution">
    <text evidence="8">The sequence shown here is derived from an EMBL/GenBank/DDBJ whole genome shotgun (WGS) entry which is preliminary data.</text>
</comment>
<keyword evidence="1" id="KW-0808">Transferase</keyword>
<proteinExistence type="predicted"/>
<keyword evidence="6" id="KW-0695">RNA-directed DNA polymerase</keyword>
<evidence type="ECO:0000313" key="9">
    <source>
        <dbReference type="Proteomes" id="UP000765509"/>
    </source>
</evidence>
<keyword evidence="3" id="KW-0540">Nuclease</keyword>